<dbReference type="GO" id="GO:0016020">
    <property type="term" value="C:membrane"/>
    <property type="evidence" value="ECO:0007669"/>
    <property type="project" value="TreeGrafter"/>
</dbReference>
<dbReference type="CDD" id="cd10950">
    <property type="entry name" value="CE4_BsYlxY_like"/>
    <property type="match status" value="1"/>
</dbReference>
<gene>
    <name evidence="2" type="ORF">DLM86_29700</name>
</gene>
<feature type="domain" description="NodB homology" evidence="1">
    <location>
        <begin position="148"/>
        <end position="324"/>
    </location>
</feature>
<accession>A0A2V5JUV0</accession>
<dbReference type="EMBL" id="QJVJ01000019">
    <property type="protein sequence ID" value="PYI50419.1"/>
    <property type="molecule type" value="Genomic_DNA"/>
</dbReference>
<sequence>MNRKKWLLLGGAFGFVAWGLYHSDDMDAFVRSLDRQSGTAYRYMQPGDGFDASSRAASSPLSGERLLFAIKEEAEKRRVAPIDAKLDRVWKAIPGYNGLEVDVEKTWKLAQQRSAGSDIPFVYTEVSPAVRLEDLGAHPIYKGNPNKPMVALMINVAWGNEFIGPMLDVLDKENVRATFFFDGSWLSKNIETAAVIRDKGHEMSNHAYSHKDMSKLGREDTIREITKTQQLLKEKLGVDNVLFAPPSGDFSDLTVKVAHELKLKTILWTLDTVDWMKPSSDSIVKKISSRVEPGTMILMHPTASSSGALEGMIRAIKRKGLVLGTVSELISPNRVPKVEPDSNI</sequence>
<dbReference type="SUPFAM" id="SSF88713">
    <property type="entry name" value="Glycoside hydrolase/deacetylase"/>
    <property type="match status" value="1"/>
</dbReference>
<evidence type="ECO:0000313" key="2">
    <source>
        <dbReference type="EMBL" id="PYI50419.1"/>
    </source>
</evidence>
<dbReference type="OrthoDB" id="9812065at2"/>
<dbReference type="PROSITE" id="PS51677">
    <property type="entry name" value="NODB"/>
    <property type="match status" value="1"/>
</dbReference>
<dbReference type="InterPro" id="IPR050248">
    <property type="entry name" value="Polysacc_deacetylase_ArnD"/>
</dbReference>
<dbReference type="InterPro" id="IPR002509">
    <property type="entry name" value="NODB_dom"/>
</dbReference>
<dbReference type="GO" id="GO:0016810">
    <property type="term" value="F:hydrolase activity, acting on carbon-nitrogen (but not peptide) bonds"/>
    <property type="evidence" value="ECO:0007669"/>
    <property type="project" value="InterPro"/>
</dbReference>
<organism evidence="2 3">
    <name type="scientific">Paenibacillus flagellatus</name>
    <dbReference type="NCBI Taxonomy" id="2211139"/>
    <lineage>
        <taxon>Bacteria</taxon>
        <taxon>Bacillati</taxon>
        <taxon>Bacillota</taxon>
        <taxon>Bacilli</taxon>
        <taxon>Bacillales</taxon>
        <taxon>Paenibacillaceae</taxon>
        <taxon>Paenibacillus</taxon>
    </lineage>
</organism>
<dbReference type="RefSeq" id="WP_110843680.1">
    <property type="nucleotide sequence ID" value="NZ_QJVJ01000019.1"/>
</dbReference>
<keyword evidence="3" id="KW-1185">Reference proteome</keyword>
<evidence type="ECO:0000259" key="1">
    <source>
        <dbReference type="PROSITE" id="PS51677"/>
    </source>
</evidence>
<evidence type="ECO:0000313" key="3">
    <source>
        <dbReference type="Proteomes" id="UP000247476"/>
    </source>
</evidence>
<dbReference type="InterPro" id="IPR011330">
    <property type="entry name" value="Glyco_hydro/deAcase_b/a-brl"/>
</dbReference>
<dbReference type="Gene3D" id="3.20.20.370">
    <property type="entry name" value="Glycoside hydrolase/deacetylase"/>
    <property type="match status" value="1"/>
</dbReference>
<dbReference type="GO" id="GO:0005975">
    <property type="term" value="P:carbohydrate metabolic process"/>
    <property type="evidence" value="ECO:0007669"/>
    <property type="project" value="InterPro"/>
</dbReference>
<dbReference type="PANTHER" id="PTHR10587:SF80">
    <property type="entry name" value="CHITOOLIGOSACCHARIDE DEACETYLASE"/>
    <property type="match status" value="1"/>
</dbReference>
<reference evidence="2 3" key="1">
    <citation type="submission" date="2018-05" db="EMBL/GenBank/DDBJ databases">
        <title>Paenibacillus flagellatus sp. nov., isolated from selenium mineral soil.</title>
        <authorList>
            <person name="Dai X."/>
        </authorList>
    </citation>
    <scope>NUCLEOTIDE SEQUENCE [LARGE SCALE GENOMIC DNA]</scope>
    <source>
        <strain evidence="2 3">DXL2</strain>
    </source>
</reference>
<dbReference type="Proteomes" id="UP000247476">
    <property type="component" value="Unassembled WGS sequence"/>
</dbReference>
<dbReference type="PANTHER" id="PTHR10587">
    <property type="entry name" value="GLYCOSYL TRANSFERASE-RELATED"/>
    <property type="match status" value="1"/>
</dbReference>
<comment type="caution">
    <text evidence="2">The sequence shown here is derived from an EMBL/GenBank/DDBJ whole genome shotgun (WGS) entry which is preliminary data.</text>
</comment>
<protein>
    <recommendedName>
        <fullName evidence="1">NodB homology domain-containing protein</fullName>
    </recommendedName>
</protein>
<dbReference type="Pfam" id="PF01522">
    <property type="entry name" value="Polysacc_deac_1"/>
    <property type="match status" value="1"/>
</dbReference>
<proteinExistence type="predicted"/>
<name>A0A2V5JUV0_9BACL</name>
<dbReference type="AlphaFoldDB" id="A0A2V5JUV0"/>